<gene>
    <name evidence="4" type="ORF">HYDPIDRAFT_113442</name>
</gene>
<dbReference type="InterPro" id="IPR016169">
    <property type="entry name" value="FAD-bd_PCMH_sub2"/>
</dbReference>
<sequence length="535" mass="57530">FSALAEQVTQPLIYPLPPASPCYSGPLANVSTECLTALENQSNGTWRANQPGSMQFPNYEGYTFPNGTISACYMDPSRTFPCEQGSVPVIGVDAHTPSDIQAAVQFAAAHNLRLVVKNTGHDYLGRSTARGSFLVWTHNMKVISYNQSFVPQGAPSTEQYDAITVEAGVQWKEAYNVAQAHGRMMMGGTAAGGSVGAAGGWFARGGYCLLSPHYGLGVDNAVQATIVISSGDHLTVNAYSHPDLWWALRGGGGGTYGVITSVTYRTHPIVPLIAAFFSANMSTRAVGKKVVTEFIRTLPALVDSGWSGHGYIAQSTTFAFWYLLPNTTSAQANASIDPFFSFARNLSSEGLVVQTAYTAPYGSFYEWYLEQYGTDGDDGGSTEVGSRLLPREALNDYDAAADAFLDGDVNWIHAGGAISEVDPEAMGLNPSWRKALVHAVVGTGWSAESTSTQIDGNITNMLQRLANISALAPDAGCYFNEATLYEANPQWTFFGSHYNKLKAIKKHYDPDDLFVVAEGVGSDEWDVQLKCRKGA</sequence>
<dbReference type="HOGENOM" id="CLU_018354_4_4_1"/>
<dbReference type="InterPro" id="IPR050432">
    <property type="entry name" value="FAD-linked_Oxidoreductases_BP"/>
</dbReference>
<dbReference type="PANTHER" id="PTHR13878:SF91">
    <property type="entry name" value="FAD BINDING DOMAIN PROTEIN (AFU_ORTHOLOGUE AFUA_6G12070)-RELATED"/>
    <property type="match status" value="1"/>
</dbReference>
<dbReference type="AlphaFoldDB" id="A0A0C9VCV8"/>
<dbReference type="Pfam" id="PF01565">
    <property type="entry name" value="FAD_binding_4"/>
    <property type="match status" value="1"/>
</dbReference>
<keyword evidence="5" id="KW-1185">Reference proteome</keyword>
<dbReference type="PANTHER" id="PTHR13878">
    <property type="entry name" value="GULONOLACTONE OXIDASE"/>
    <property type="match status" value="1"/>
</dbReference>
<keyword evidence="2" id="KW-0560">Oxidoreductase</keyword>
<feature type="non-terminal residue" evidence="4">
    <location>
        <position position="1"/>
    </location>
</feature>
<evidence type="ECO:0000313" key="5">
    <source>
        <dbReference type="Proteomes" id="UP000053820"/>
    </source>
</evidence>
<evidence type="ECO:0000313" key="4">
    <source>
        <dbReference type="EMBL" id="KIJ63429.1"/>
    </source>
</evidence>
<dbReference type="Gene3D" id="3.30.465.10">
    <property type="match status" value="1"/>
</dbReference>
<dbReference type="EMBL" id="KN839851">
    <property type="protein sequence ID" value="KIJ63429.1"/>
    <property type="molecule type" value="Genomic_DNA"/>
</dbReference>
<dbReference type="GO" id="GO:0071949">
    <property type="term" value="F:FAD binding"/>
    <property type="evidence" value="ECO:0007669"/>
    <property type="project" value="InterPro"/>
</dbReference>
<dbReference type="Proteomes" id="UP000053820">
    <property type="component" value="Unassembled WGS sequence"/>
</dbReference>
<accession>A0A0C9VCV8</accession>
<organism evidence="4 5">
    <name type="scientific">Hydnomerulius pinastri MD-312</name>
    <dbReference type="NCBI Taxonomy" id="994086"/>
    <lineage>
        <taxon>Eukaryota</taxon>
        <taxon>Fungi</taxon>
        <taxon>Dikarya</taxon>
        <taxon>Basidiomycota</taxon>
        <taxon>Agaricomycotina</taxon>
        <taxon>Agaricomycetes</taxon>
        <taxon>Agaricomycetidae</taxon>
        <taxon>Boletales</taxon>
        <taxon>Boletales incertae sedis</taxon>
        <taxon>Leucogyrophana</taxon>
    </lineage>
</organism>
<protein>
    <recommendedName>
        <fullName evidence="3">FAD-binding PCMH-type domain-containing protein</fullName>
    </recommendedName>
</protein>
<dbReference type="InterPro" id="IPR012951">
    <property type="entry name" value="BBE"/>
</dbReference>
<reference evidence="4 5" key="1">
    <citation type="submission" date="2014-04" db="EMBL/GenBank/DDBJ databases">
        <title>Evolutionary Origins and Diversification of the Mycorrhizal Mutualists.</title>
        <authorList>
            <consortium name="DOE Joint Genome Institute"/>
            <consortium name="Mycorrhizal Genomics Consortium"/>
            <person name="Kohler A."/>
            <person name="Kuo A."/>
            <person name="Nagy L.G."/>
            <person name="Floudas D."/>
            <person name="Copeland A."/>
            <person name="Barry K.W."/>
            <person name="Cichocki N."/>
            <person name="Veneault-Fourrey C."/>
            <person name="LaButti K."/>
            <person name="Lindquist E.A."/>
            <person name="Lipzen A."/>
            <person name="Lundell T."/>
            <person name="Morin E."/>
            <person name="Murat C."/>
            <person name="Riley R."/>
            <person name="Ohm R."/>
            <person name="Sun H."/>
            <person name="Tunlid A."/>
            <person name="Henrissat B."/>
            <person name="Grigoriev I.V."/>
            <person name="Hibbett D.S."/>
            <person name="Martin F."/>
        </authorList>
    </citation>
    <scope>NUCLEOTIDE SEQUENCE [LARGE SCALE GENOMIC DNA]</scope>
    <source>
        <strain evidence="4 5">MD-312</strain>
    </source>
</reference>
<evidence type="ECO:0000256" key="1">
    <source>
        <dbReference type="ARBA" id="ARBA00005466"/>
    </source>
</evidence>
<dbReference type="InterPro" id="IPR036318">
    <property type="entry name" value="FAD-bd_PCMH-like_sf"/>
</dbReference>
<dbReference type="Pfam" id="PF08031">
    <property type="entry name" value="BBE"/>
    <property type="match status" value="1"/>
</dbReference>
<proteinExistence type="inferred from homology"/>
<comment type="similarity">
    <text evidence="1">Belongs to the oxygen-dependent FAD-linked oxidoreductase family.</text>
</comment>
<dbReference type="GO" id="GO:0016491">
    <property type="term" value="F:oxidoreductase activity"/>
    <property type="evidence" value="ECO:0007669"/>
    <property type="project" value="UniProtKB-KW"/>
</dbReference>
<dbReference type="SUPFAM" id="SSF56176">
    <property type="entry name" value="FAD-binding/transporter-associated domain-like"/>
    <property type="match status" value="1"/>
</dbReference>
<name>A0A0C9VCV8_9AGAM</name>
<evidence type="ECO:0000259" key="3">
    <source>
        <dbReference type="PROSITE" id="PS51387"/>
    </source>
</evidence>
<dbReference type="InterPro" id="IPR006094">
    <property type="entry name" value="Oxid_FAD_bind_N"/>
</dbReference>
<dbReference type="InterPro" id="IPR016166">
    <property type="entry name" value="FAD-bd_PCMH"/>
</dbReference>
<feature type="domain" description="FAD-binding PCMH-type" evidence="3">
    <location>
        <begin position="84"/>
        <end position="269"/>
    </location>
</feature>
<dbReference type="PROSITE" id="PS51387">
    <property type="entry name" value="FAD_PCMH"/>
    <property type="match status" value="1"/>
</dbReference>
<dbReference type="OrthoDB" id="9983560at2759"/>
<evidence type="ECO:0000256" key="2">
    <source>
        <dbReference type="ARBA" id="ARBA00023002"/>
    </source>
</evidence>